<evidence type="ECO:0000313" key="1">
    <source>
        <dbReference type="EMBL" id="MDA0166969.1"/>
    </source>
</evidence>
<reference evidence="1" key="1">
    <citation type="submission" date="2022-10" db="EMBL/GenBank/DDBJ databases">
        <title>The WGS of Solirubrobacter ginsenosidimutans DSM 21036.</title>
        <authorList>
            <person name="Jiang Z."/>
        </authorList>
    </citation>
    <scope>NUCLEOTIDE SEQUENCE</scope>
    <source>
        <strain evidence="1">DSM 21036</strain>
    </source>
</reference>
<gene>
    <name evidence="1" type="ORF">OM076_42305</name>
</gene>
<protein>
    <submittedName>
        <fullName evidence="1">Uncharacterized protein</fullName>
    </submittedName>
</protein>
<proteinExistence type="predicted"/>
<dbReference type="RefSeq" id="WP_270046222.1">
    <property type="nucleotide sequence ID" value="NZ_JAPDOD010000082.1"/>
</dbReference>
<evidence type="ECO:0000313" key="2">
    <source>
        <dbReference type="Proteomes" id="UP001149140"/>
    </source>
</evidence>
<organism evidence="1 2">
    <name type="scientific">Solirubrobacter ginsenosidimutans</name>
    <dbReference type="NCBI Taxonomy" id="490573"/>
    <lineage>
        <taxon>Bacteria</taxon>
        <taxon>Bacillati</taxon>
        <taxon>Actinomycetota</taxon>
        <taxon>Thermoleophilia</taxon>
        <taxon>Solirubrobacterales</taxon>
        <taxon>Solirubrobacteraceae</taxon>
        <taxon>Solirubrobacter</taxon>
    </lineage>
</organism>
<keyword evidence="2" id="KW-1185">Reference proteome</keyword>
<dbReference type="AlphaFoldDB" id="A0A9X3N1V7"/>
<dbReference type="Proteomes" id="UP001149140">
    <property type="component" value="Unassembled WGS sequence"/>
</dbReference>
<sequence length="330" mass="35506">MLYSVARGPFPAGAEGVVCHEVRFSGTYSTPYTSAGLRVPHLGTLTGLYVARRSEHSAGPDGAWREQVLELSCDWVAAVRRHSDPRVVDALLHGPIAELLEGQHALGFDLRVEYGQVIVSRQTFLTTDADLDALVDVAEGLADAVRRLCAPPRALATFDRPLPPPRWLPSVRRHPEDAHLSMPTRARVDRVVALADERDLTVEDARAFHTAFPAINVPGEAFAVLRGRLPGTELTGRLLCCAERPLHMPEELAPLLSHPGGSGGCDVAVLEVAAATPATAPEGEVEGDVRVAIADGVLTAWRPRRGWQADGPALDRLAADVATIVRRRGL</sequence>
<name>A0A9X3N1V7_9ACTN</name>
<comment type="caution">
    <text evidence="1">The sequence shown here is derived from an EMBL/GenBank/DDBJ whole genome shotgun (WGS) entry which is preliminary data.</text>
</comment>
<dbReference type="EMBL" id="JAPDOD010000082">
    <property type="protein sequence ID" value="MDA0166969.1"/>
    <property type="molecule type" value="Genomic_DNA"/>
</dbReference>
<accession>A0A9X3N1V7</accession>